<dbReference type="InterPro" id="IPR036397">
    <property type="entry name" value="RNaseH_sf"/>
</dbReference>
<evidence type="ECO:0008006" key="3">
    <source>
        <dbReference type="Google" id="ProtNLM"/>
    </source>
</evidence>
<evidence type="ECO:0000313" key="1">
    <source>
        <dbReference type="EMBL" id="GBN26313.1"/>
    </source>
</evidence>
<proteinExistence type="predicted"/>
<dbReference type="Proteomes" id="UP000499080">
    <property type="component" value="Unassembled WGS sequence"/>
</dbReference>
<evidence type="ECO:0000313" key="2">
    <source>
        <dbReference type="Proteomes" id="UP000499080"/>
    </source>
</evidence>
<protein>
    <recommendedName>
        <fullName evidence="3">Tc1-like transposase DDE domain-containing protein</fullName>
    </recommendedName>
</protein>
<name>A0A4Y2MI44_ARAVE</name>
<sequence>MLSDGVILLHDNTHTSRKTQELLRKLKWEVWSHYPHSPDSAPIWVPDTYLEQGALNLLQREIPNASVKTATVQQQGRLAHPWFHERK</sequence>
<reference evidence="1 2" key="1">
    <citation type="journal article" date="2019" name="Sci. Rep.">
        <title>Orb-weaving spider Araneus ventricosus genome elucidates the spidroin gene catalogue.</title>
        <authorList>
            <person name="Kono N."/>
            <person name="Nakamura H."/>
            <person name="Ohtoshi R."/>
            <person name="Moran D.A.P."/>
            <person name="Shinohara A."/>
            <person name="Yoshida Y."/>
            <person name="Fujiwara M."/>
            <person name="Mori M."/>
            <person name="Tomita M."/>
            <person name="Arakawa K."/>
        </authorList>
    </citation>
    <scope>NUCLEOTIDE SEQUENCE [LARGE SCALE GENOMIC DNA]</scope>
</reference>
<comment type="caution">
    <text evidence="1">The sequence shown here is derived from an EMBL/GenBank/DDBJ whole genome shotgun (WGS) entry which is preliminary data.</text>
</comment>
<accession>A0A4Y2MI44</accession>
<dbReference type="EMBL" id="BGPR01007368">
    <property type="protein sequence ID" value="GBN26313.1"/>
    <property type="molecule type" value="Genomic_DNA"/>
</dbReference>
<dbReference type="GO" id="GO:0003676">
    <property type="term" value="F:nucleic acid binding"/>
    <property type="evidence" value="ECO:0007669"/>
    <property type="project" value="InterPro"/>
</dbReference>
<dbReference type="AlphaFoldDB" id="A0A4Y2MI44"/>
<gene>
    <name evidence="1" type="ORF">AVEN_187193_1</name>
</gene>
<organism evidence="1 2">
    <name type="scientific">Araneus ventricosus</name>
    <name type="common">Orbweaver spider</name>
    <name type="synonym">Epeira ventricosa</name>
    <dbReference type="NCBI Taxonomy" id="182803"/>
    <lineage>
        <taxon>Eukaryota</taxon>
        <taxon>Metazoa</taxon>
        <taxon>Ecdysozoa</taxon>
        <taxon>Arthropoda</taxon>
        <taxon>Chelicerata</taxon>
        <taxon>Arachnida</taxon>
        <taxon>Araneae</taxon>
        <taxon>Araneomorphae</taxon>
        <taxon>Entelegynae</taxon>
        <taxon>Araneoidea</taxon>
        <taxon>Araneidae</taxon>
        <taxon>Araneus</taxon>
    </lineage>
</organism>
<dbReference type="Gene3D" id="3.30.420.10">
    <property type="entry name" value="Ribonuclease H-like superfamily/Ribonuclease H"/>
    <property type="match status" value="1"/>
</dbReference>
<keyword evidence="2" id="KW-1185">Reference proteome</keyword>